<evidence type="ECO:0000259" key="13">
    <source>
        <dbReference type="PROSITE" id="PS50158"/>
    </source>
</evidence>
<dbReference type="InterPro" id="IPR043502">
    <property type="entry name" value="DNA/RNA_pol_sf"/>
</dbReference>
<keyword evidence="3" id="KW-0548">Nucleotidyltransferase</keyword>
<dbReference type="PANTHER" id="PTHR35046:SF26">
    <property type="entry name" value="RNA-DIRECTED DNA POLYMERASE"/>
    <property type="match status" value="1"/>
</dbReference>
<dbReference type="InterPro" id="IPR041588">
    <property type="entry name" value="Integrase_H2C2"/>
</dbReference>
<dbReference type="CDD" id="cd01647">
    <property type="entry name" value="RT_LTR"/>
    <property type="match status" value="1"/>
</dbReference>
<dbReference type="InterPro" id="IPR041577">
    <property type="entry name" value="RT_RNaseH_2"/>
</dbReference>
<dbReference type="InterPro" id="IPR001878">
    <property type="entry name" value="Znf_CCHC"/>
</dbReference>
<dbReference type="FunFam" id="3.10.10.10:FF:000007">
    <property type="entry name" value="Retrovirus-related Pol polyprotein from transposon 17.6-like Protein"/>
    <property type="match status" value="1"/>
</dbReference>
<dbReference type="Gene3D" id="4.10.60.10">
    <property type="entry name" value="Zinc finger, CCHC-type"/>
    <property type="match status" value="1"/>
</dbReference>
<feature type="domain" description="CCHC-type" evidence="13">
    <location>
        <begin position="297"/>
        <end position="313"/>
    </location>
</feature>
<evidence type="ECO:0000256" key="5">
    <source>
        <dbReference type="ARBA" id="ARBA00022750"/>
    </source>
</evidence>
<dbReference type="GO" id="GO:0003964">
    <property type="term" value="F:RNA-directed DNA polymerase activity"/>
    <property type="evidence" value="ECO:0007669"/>
    <property type="project" value="UniProtKB-KW"/>
</dbReference>
<organism evidence="16 17">
    <name type="scientific">Linum trigynum</name>
    <dbReference type="NCBI Taxonomy" id="586398"/>
    <lineage>
        <taxon>Eukaryota</taxon>
        <taxon>Viridiplantae</taxon>
        <taxon>Streptophyta</taxon>
        <taxon>Embryophyta</taxon>
        <taxon>Tracheophyta</taxon>
        <taxon>Spermatophyta</taxon>
        <taxon>Magnoliopsida</taxon>
        <taxon>eudicotyledons</taxon>
        <taxon>Gunneridae</taxon>
        <taxon>Pentapetalae</taxon>
        <taxon>rosids</taxon>
        <taxon>fabids</taxon>
        <taxon>Malpighiales</taxon>
        <taxon>Linaceae</taxon>
        <taxon>Linum</taxon>
    </lineage>
</organism>
<name>A0AAV2CHQ5_9ROSI</name>
<evidence type="ECO:0000256" key="11">
    <source>
        <dbReference type="SAM" id="Coils"/>
    </source>
</evidence>
<dbReference type="PROSITE" id="PS50878">
    <property type="entry name" value="RT_POL"/>
    <property type="match status" value="1"/>
</dbReference>
<feature type="region of interest" description="Disordered" evidence="12">
    <location>
        <begin position="225"/>
        <end position="293"/>
    </location>
</feature>
<dbReference type="PROSITE" id="PS50994">
    <property type="entry name" value="INTEGRASE"/>
    <property type="match status" value="1"/>
</dbReference>
<evidence type="ECO:0000256" key="7">
    <source>
        <dbReference type="ARBA" id="ARBA00022801"/>
    </source>
</evidence>
<reference evidence="16 17" key="1">
    <citation type="submission" date="2024-04" db="EMBL/GenBank/DDBJ databases">
        <authorList>
            <person name="Fracassetti M."/>
        </authorList>
    </citation>
    <scope>NUCLEOTIDE SEQUENCE [LARGE SCALE GENOMIC DNA]</scope>
</reference>
<dbReference type="SUPFAM" id="SSF57756">
    <property type="entry name" value="Retrovirus zinc finger-like domains"/>
    <property type="match status" value="1"/>
</dbReference>
<dbReference type="GO" id="GO:0015074">
    <property type="term" value="P:DNA integration"/>
    <property type="evidence" value="ECO:0007669"/>
    <property type="project" value="InterPro"/>
</dbReference>
<dbReference type="Gene3D" id="1.10.340.70">
    <property type="match status" value="1"/>
</dbReference>
<dbReference type="Gene3D" id="3.30.420.10">
    <property type="entry name" value="Ribonuclease H-like superfamily/Ribonuclease H"/>
    <property type="match status" value="2"/>
</dbReference>
<keyword evidence="10" id="KW-0479">Metal-binding</keyword>
<dbReference type="CDD" id="cd09274">
    <property type="entry name" value="RNase_HI_RT_Ty3"/>
    <property type="match status" value="1"/>
</dbReference>
<dbReference type="InterPro" id="IPR043128">
    <property type="entry name" value="Rev_trsase/Diguanyl_cyclase"/>
</dbReference>
<keyword evidence="5" id="KW-0064">Aspartyl protease</keyword>
<evidence type="ECO:0000256" key="4">
    <source>
        <dbReference type="ARBA" id="ARBA00022722"/>
    </source>
</evidence>
<dbReference type="Pfam" id="PF03732">
    <property type="entry name" value="Retrotrans_gag"/>
    <property type="match status" value="1"/>
</dbReference>
<evidence type="ECO:0000256" key="10">
    <source>
        <dbReference type="PROSITE-ProRule" id="PRU00047"/>
    </source>
</evidence>
<evidence type="ECO:0000256" key="12">
    <source>
        <dbReference type="SAM" id="MobiDB-lite"/>
    </source>
</evidence>
<dbReference type="GO" id="GO:0008270">
    <property type="term" value="F:zinc ion binding"/>
    <property type="evidence" value="ECO:0007669"/>
    <property type="project" value="UniProtKB-KW"/>
</dbReference>
<dbReference type="Pfam" id="PF00098">
    <property type="entry name" value="zf-CCHC"/>
    <property type="match status" value="1"/>
</dbReference>
<evidence type="ECO:0000313" key="16">
    <source>
        <dbReference type="EMBL" id="CAL1355265.1"/>
    </source>
</evidence>
<dbReference type="InterPro" id="IPR036875">
    <property type="entry name" value="Znf_CCHC_sf"/>
</dbReference>
<dbReference type="Gene3D" id="3.30.70.270">
    <property type="match status" value="2"/>
</dbReference>
<evidence type="ECO:0000259" key="15">
    <source>
        <dbReference type="PROSITE" id="PS50994"/>
    </source>
</evidence>
<keyword evidence="9" id="KW-0238">DNA-binding</keyword>
<keyword evidence="17" id="KW-1185">Reference proteome</keyword>
<dbReference type="InterPro" id="IPR021109">
    <property type="entry name" value="Peptidase_aspartic_dom_sf"/>
</dbReference>
<dbReference type="EMBL" id="OZ034813">
    <property type="protein sequence ID" value="CAL1355265.1"/>
    <property type="molecule type" value="Genomic_DNA"/>
</dbReference>
<dbReference type="SUPFAM" id="SSF56672">
    <property type="entry name" value="DNA/RNA polymerases"/>
    <property type="match status" value="1"/>
</dbReference>
<feature type="domain" description="Integrase catalytic" evidence="15">
    <location>
        <begin position="1124"/>
        <end position="1284"/>
    </location>
</feature>
<dbReference type="InterPro" id="IPR012337">
    <property type="entry name" value="RNaseH-like_sf"/>
</dbReference>
<dbReference type="GO" id="GO:0004519">
    <property type="term" value="F:endonuclease activity"/>
    <property type="evidence" value="ECO:0007669"/>
    <property type="project" value="UniProtKB-KW"/>
</dbReference>
<feature type="compositionally biased region" description="Polar residues" evidence="12">
    <location>
        <begin position="283"/>
        <end position="293"/>
    </location>
</feature>
<keyword evidence="1" id="KW-0645">Protease</keyword>
<dbReference type="InterPro" id="IPR000477">
    <property type="entry name" value="RT_dom"/>
</dbReference>
<keyword evidence="10" id="KW-0863">Zinc-finger</keyword>
<proteinExistence type="predicted"/>
<dbReference type="Pfam" id="PF24626">
    <property type="entry name" value="SH3_Tf2-1"/>
    <property type="match status" value="1"/>
</dbReference>
<dbReference type="Gene3D" id="2.40.70.10">
    <property type="entry name" value="Acid Proteases"/>
    <property type="match status" value="1"/>
</dbReference>
<dbReference type="InterPro" id="IPR005162">
    <property type="entry name" value="Retrotrans_gag_dom"/>
</dbReference>
<dbReference type="Proteomes" id="UP001497516">
    <property type="component" value="Chromosome 1"/>
</dbReference>
<gene>
    <name evidence="16" type="ORF">LTRI10_LOCUS3037</name>
</gene>
<keyword evidence="10" id="KW-0862">Zinc</keyword>
<dbReference type="SMART" id="SM00343">
    <property type="entry name" value="ZnF_C2HC"/>
    <property type="match status" value="1"/>
</dbReference>
<feature type="compositionally biased region" description="Polar residues" evidence="12">
    <location>
        <begin position="244"/>
        <end position="259"/>
    </location>
</feature>
<dbReference type="SUPFAM" id="SSF53098">
    <property type="entry name" value="Ribonuclease H-like"/>
    <property type="match status" value="1"/>
</dbReference>
<protein>
    <recommendedName>
        <fullName evidence="18">Reverse transcriptase</fullName>
    </recommendedName>
</protein>
<dbReference type="Pfam" id="PF17921">
    <property type="entry name" value="Integrase_H2C2"/>
    <property type="match status" value="1"/>
</dbReference>
<dbReference type="PROSITE" id="PS50158">
    <property type="entry name" value="ZF_CCHC"/>
    <property type="match status" value="1"/>
</dbReference>
<dbReference type="InterPro" id="IPR001584">
    <property type="entry name" value="Integrase_cat-core"/>
</dbReference>
<feature type="coiled-coil region" evidence="11">
    <location>
        <begin position="1"/>
        <end position="28"/>
    </location>
</feature>
<keyword evidence="2" id="KW-0808">Transferase</keyword>
<feature type="domain" description="Reverse transcriptase" evidence="14">
    <location>
        <begin position="606"/>
        <end position="785"/>
    </location>
</feature>
<dbReference type="Pfam" id="PF00078">
    <property type="entry name" value="RVT_1"/>
    <property type="match status" value="1"/>
</dbReference>
<evidence type="ECO:0000256" key="2">
    <source>
        <dbReference type="ARBA" id="ARBA00022679"/>
    </source>
</evidence>
<evidence type="ECO:0000313" key="17">
    <source>
        <dbReference type="Proteomes" id="UP001497516"/>
    </source>
</evidence>
<evidence type="ECO:0000256" key="6">
    <source>
        <dbReference type="ARBA" id="ARBA00022759"/>
    </source>
</evidence>
<evidence type="ECO:0008006" key="18">
    <source>
        <dbReference type="Google" id="ProtNLM"/>
    </source>
</evidence>
<evidence type="ECO:0000256" key="9">
    <source>
        <dbReference type="ARBA" id="ARBA00023125"/>
    </source>
</evidence>
<sequence length="1414" mass="162725">MAAENERLDNLEQQVAGITQSLQQILAALRVEDQPHNHRVLNPQPHREDRDWYRIKAEIPIFSGSLEIEPFLDWLNEVERFFEIMEISDERKVSIVAYKLRGGAGAWWQNIREERYRLRQQPVREWPLMKELLQQRFLPRDYTQNLYRQLLDCQQGSRSVSDYTEEFLRLTARCNIQEDDDLQVARYIRGLKIEIQDHIGVQAVMSLMDAREMAARAEARLIPQQPLLTYPRRNHRESPLPRPSETSSSRVTAAHQTTAPHMESRRFPAAAAQVPTAPRTAPRPNNQNPYQHPTTGRCYRCNQPGHKSNECPNRKPVHVVGNLSEDNSNDVEDPEPEYDVDDICGDEHEEATYVIQRTLCSSPQEDASQRKRIFQAKCRVATQICSLIIDSCSCENLVSRKLVEELQLPAEDHPTPYQIGWIQKGPKMLVKQRCKIPLAMGKFYSDNIFCDIVDMDVCQVLLGRPWQYDVDAMHRGRENTYTFQWQQKTIVVAPLGSPKLSSKVEGQIFLSLIESSNFSTSKVRSCGGVYGLVIKPDYGEATMPESVREMLAEFPQLISEPTRLPPLRDIQHHIDFVPGARLPNLPHYRLNPEEAKILQEKVEALLQLGHVRESLSPCAVPALLVPKKGNQWRMCVDSRAINRITVQYRFPIPRLDDMLDQLSGSVIFTKLDLTSGYHQIRIRPGDEWKTAFKTKEGLYEWLVMPFGLSNAPSTFMRLMNQVLKPFLNKFVVVYFDDILIYSSSEEAHEGHLRKVLLTLHENELYINLKKCHFMMEQVLFLGYIISANGVRVDPQKIQAIVDWPTPSTITEIRSFHGLATFYRRFIRNFSSIVAPITDCLKQARPFQWTSAAARAFAEIKQRLTSAPVLALPDFDKVFEVECDACGVGVGGVLSQEGRPVAYFSEKLNETRVNWATYDQELFAVFRAFKHWEHYLLPKEFVIYTDHQALIHFRTQRTLKNKLHIRWAAYFGQFNYVIKHKSGSSNKVADALSRRGNILLTTSHEVVGFSFLPELYVDDPDFGTTWSKYMEKQPLGDFTVQEGYLFKGNRLCIPRTSLREKFVRELHAGKLQGHLGRDKTIARLEERYYWPQLKRDAGRVVRQCSICQTQKGHLQNTGLYMPLAIPDQPWEDLSMDFILGLPRTQRGADSIFVVVDRFSKMAHFLPCKQTNNAPHIAKLFFQEIVRLHGIPRSITSDRDPKFLAVFWSTLWKRFGTELKFSSTAHPQTYGQTEVVNRTLGNLLRCLCVENQRQWNFALAQAEFAYNSAPHRATEMAPFAVVYRRIPATTLDLIKLPNGLKNSDAADLFAQSHVDIIAQVKQKLEHTTARYKLAADRHRRRAKTYQVGDLVMVYLRKERGGSQHKLDPRKIGPFKVLRKINDNAYVLDLPAHMRISSTFNVADLSPYYSADQSETV</sequence>
<evidence type="ECO:0000259" key="14">
    <source>
        <dbReference type="PROSITE" id="PS50878"/>
    </source>
</evidence>
<keyword evidence="7" id="KW-0378">Hydrolase</keyword>
<evidence type="ECO:0000256" key="1">
    <source>
        <dbReference type="ARBA" id="ARBA00022670"/>
    </source>
</evidence>
<keyword evidence="6" id="KW-0255">Endonuclease</keyword>
<accession>A0AAV2CHQ5</accession>
<dbReference type="PANTHER" id="PTHR35046">
    <property type="entry name" value="ZINC KNUCKLE (CCHC-TYPE) FAMILY PROTEIN"/>
    <property type="match status" value="1"/>
</dbReference>
<dbReference type="GO" id="GO:0004190">
    <property type="term" value="F:aspartic-type endopeptidase activity"/>
    <property type="evidence" value="ECO:0007669"/>
    <property type="project" value="UniProtKB-KW"/>
</dbReference>
<keyword evidence="4" id="KW-0540">Nuclease</keyword>
<evidence type="ECO:0000256" key="8">
    <source>
        <dbReference type="ARBA" id="ARBA00022918"/>
    </source>
</evidence>
<dbReference type="GO" id="GO:0006508">
    <property type="term" value="P:proteolysis"/>
    <property type="evidence" value="ECO:0007669"/>
    <property type="project" value="UniProtKB-KW"/>
</dbReference>
<keyword evidence="8" id="KW-0695">RNA-directed DNA polymerase</keyword>
<dbReference type="InterPro" id="IPR056924">
    <property type="entry name" value="SH3_Tf2-1"/>
</dbReference>
<keyword evidence="11" id="KW-0175">Coiled coil</keyword>
<evidence type="ECO:0000256" key="3">
    <source>
        <dbReference type="ARBA" id="ARBA00022695"/>
    </source>
</evidence>
<dbReference type="FunFam" id="3.30.70.270:FF:000020">
    <property type="entry name" value="Transposon Tf2-6 polyprotein-like Protein"/>
    <property type="match status" value="1"/>
</dbReference>
<dbReference type="CDD" id="cd00303">
    <property type="entry name" value="retropepsin_like"/>
    <property type="match status" value="1"/>
</dbReference>
<dbReference type="InterPro" id="IPR036397">
    <property type="entry name" value="RNaseH_sf"/>
</dbReference>
<dbReference type="Pfam" id="PF17919">
    <property type="entry name" value="RT_RNaseH_2"/>
    <property type="match status" value="1"/>
</dbReference>
<dbReference type="FunFam" id="1.10.340.70:FF:000001">
    <property type="entry name" value="Retrovirus-related Pol polyprotein from transposon gypsy-like Protein"/>
    <property type="match status" value="1"/>
</dbReference>
<dbReference type="Gene3D" id="3.10.10.10">
    <property type="entry name" value="HIV Type 1 Reverse Transcriptase, subunit A, domain 1"/>
    <property type="match status" value="1"/>
</dbReference>
<dbReference type="GO" id="GO:0003677">
    <property type="term" value="F:DNA binding"/>
    <property type="evidence" value="ECO:0007669"/>
    <property type="project" value="UniProtKB-KW"/>
</dbReference>